<dbReference type="Pfam" id="PF09723">
    <property type="entry name" value="Zn_ribbon_8"/>
    <property type="match status" value="1"/>
</dbReference>
<dbReference type="PANTHER" id="PTHR34404:SF2">
    <property type="entry name" value="CONSERVED SERINE RICH PROTEIN"/>
    <property type="match status" value="1"/>
</dbReference>
<dbReference type="InterPro" id="IPR013429">
    <property type="entry name" value="Regulatory_FmdB_Zinc_ribbon"/>
</dbReference>
<feature type="domain" description="Putative regulatory protein FmdB zinc ribbon" evidence="1">
    <location>
        <begin position="1"/>
        <end position="41"/>
    </location>
</feature>
<dbReference type="EMBL" id="UINC01204120">
    <property type="protein sequence ID" value="SVE24701.1"/>
    <property type="molecule type" value="Genomic_DNA"/>
</dbReference>
<evidence type="ECO:0000259" key="1">
    <source>
        <dbReference type="SMART" id="SM00834"/>
    </source>
</evidence>
<dbReference type="SMART" id="SM00834">
    <property type="entry name" value="CxxC_CXXC_SSSS"/>
    <property type="match status" value="1"/>
</dbReference>
<proteinExistence type="predicted"/>
<gene>
    <name evidence="2" type="ORF">METZ01_LOCUS477555</name>
</gene>
<evidence type="ECO:0000313" key="2">
    <source>
        <dbReference type="EMBL" id="SVE24701.1"/>
    </source>
</evidence>
<accession>A0A383BXU1</accession>
<dbReference type="AlphaFoldDB" id="A0A383BXU1"/>
<sequence length="63" mass="7457">MPFYDYQCEKCKDTFEVLQKVSDEPLTKCEKCEGPLQKVMNSMTFHLYGPGFHSTDNKRKYLK</sequence>
<protein>
    <recommendedName>
        <fullName evidence="1">Putative regulatory protein FmdB zinc ribbon domain-containing protein</fullName>
    </recommendedName>
</protein>
<name>A0A383BXU1_9ZZZZ</name>
<dbReference type="NCBIfam" id="TIGR02605">
    <property type="entry name" value="CxxC_CxxC_SSSS"/>
    <property type="match status" value="1"/>
</dbReference>
<organism evidence="2">
    <name type="scientific">marine metagenome</name>
    <dbReference type="NCBI Taxonomy" id="408172"/>
    <lineage>
        <taxon>unclassified sequences</taxon>
        <taxon>metagenomes</taxon>
        <taxon>ecological metagenomes</taxon>
    </lineage>
</organism>
<reference evidence="2" key="1">
    <citation type="submission" date="2018-05" db="EMBL/GenBank/DDBJ databases">
        <authorList>
            <person name="Lanie J.A."/>
            <person name="Ng W.-L."/>
            <person name="Kazmierczak K.M."/>
            <person name="Andrzejewski T.M."/>
            <person name="Davidsen T.M."/>
            <person name="Wayne K.J."/>
            <person name="Tettelin H."/>
            <person name="Glass J.I."/>
            <person name="Rusch D."/>
            <person name="Podicherti R."/>
            <person name="Tsui H.-C.T."/>
            <person name="Winkler M.E."/>
        </authorList>
    </citation>
    <scope>NUCLEOTIDE SEQUENCE</scope>
</reference>
<dbReference type="PANTHER" id="PTHR34404">
    <property type="entry name" value="REGULATORY PROTEIN, FMDB FAMILY"/>
    <property type="match status" value="1"/>
</dbReference>